<keyword evidence="2" id="KW-1185">Reference proteome</keyword>
<dbReference type="AlphaFoldDB" id="A0A8G0LMM0"/>
<name>A0A8G0LMM0_9HYPO</name>
<dbReference type="Proteomes" id="UP000826661">
    <property type="component" value="Chromosome VI"/>
</dbReference>
<evidence type="ECO:0000313" key="1">
    <source>
        <dbReference type="EMBL" id="QYT04099.1"/>
    </source>
</evidence>
<proteinExistence type="predicted"/>
<dbReference type="EMBL" id="CP075869">
    <property type="protein sequence ID" value="QYT04099.1"/>
    <property type="molecule type" value="Genomic_DNA"/>
</dbReference>
<sequence length="122" mass="13759">MFITISACPYMYICTRTRCNANYKARKPRRNENARDIYQLKGLRKEERKTQFQLDKGKKEKNLPLAARISLADECRIHIQSSRTGSRPFELRPRGDAAVADVGFVPAAPPTGCVQASRTASN</sequence>
<evidence type="ECO:0000313" key="2">
    <source>
        <dbReference type="Proteomes" id="UP000826661"/>
    </source>
</evidence>
<gene>
    <name evidence="1" type="ORF">H0G86_011031</name>
</gene>
<protein>
    <submittedName>
        <fullName evidence="1">Uncharacterized protein</fullName>
    </submittedName>
</protein>
<accession>A0A8G0LMM0</accession>
<organism evidence="1 2">
    <name type="scientific">Trichoderma simmonsii</name>
    <dbReference type="NCBI Taxonomy" id="1491479"/>
    <lineage>
        <taxon>Eukaryota</taxon>
        <taxon>Fungi</taxon>
        <taxon>Dikarya</taxon>
        <taxon>Ascomycota</taxon>
        <taxon>Pezizomycotina</taxon>
        <taxon>Sordariomycetes</taxon>
        <taxon>Hypocreomycetidae</taxon>
        <taxon>Hypocreales</taxon>
        <taxon>Hypocreaceae</taxon>
        <taxon>Trichoderma</taxon>
    </lineage>
</organism>
<reference evidence="1 2" key="1">
    <citation type="journal article" date="2021" name="BMC Genomics">
        <title>Telomere-to-telomere genome assembly of asparaginase-producing Trichoderma simmonsii.</title>
        <authorList>
            <person name="Chung D."/>
            <person name="Kwon Y.M."/>
            <person name="Yang Y."/>
        </authorList>
    </citation>
    <scope>NUCLEOTIDE SEQUENCE [LARGE SCALE GENOMIC DNA]</scope>
    <source>
        <strain evidence="1 2">GH-Sj1</strain>
    </source>
</reference>